<evidence type="ECO:0000256" key="5">
    <source>
        <dbReference type="RuleBase" id="RU000586"/>
    </source>
</evidence>
<comment type="caution">
    <text evidence="10">The sequence shown here is derived from an EMBL/GenBank/DDBJ whole genome shotgun (WGS) entry which is preliminary data.</text>
</comment>
<gene>
    <name evidence="10" type="ORF">N0F65_006831</name>
</gene>
<dbReference type="InterPro" id="IPR016181">
    <property type="entry name" value="Acyl_CoA_acyltransferase"/>
</dbReference>
<evidence type="ECO:0000259" key="8">
    <source>
        <dbReference type="Pfam" id="PF01233"/>
    </source>
</evidence>
<dbReference type="Proteomes" id="UP001146120">
    <property type="component" value="Unassembled WGS sequence"/>
</dbReference>
<name>A0AAV2ZA60_9STRA</name>
<dbReference type="SUPFAM" id="SSF55729">
    <property type="entry name" value="Acyl-CoA N-acyltransferases (Nat)"/>
    <property type="match status" value="2"/>
</dbReference>
<evidence type="ECO:0000256" key="6">
    <source>
        <dbReference type="RuleBase" id="RU004178"/>
    </source>
</evidence>
<comment type="similarity">
    <text evidence="1 6">Belongs to the NMT family.</text>
</comment>
<keyword evidence="3 5" id="KW-0808">Transferase</keyword>
<keyword evidence="11" id="KW-1185">Reference proteome</keyword>
<dbReference type="PANTHER" id="PTHR11377">
    <property type="entry name" value="N-MYRISTOYL TRANSFERASE"/>
    <property type="match status" value="1"/>
</dbReference>
<reference evidence="10" key="1">
    <citation type="submission" date="2022-11" db="EMBL/GenBank/DDBJ databases">
        <authorList>
            <person name="Morgan W.R."/>
            <person name="Tartar A."/>
        </authorList>
    </citation>
    <scope>NUCLEOTIDE SEQUENCE</scope>
    <source>
        <strain evidence="10">ARSEF 373</strain>
    </source>
</reference>
<evidence type="ECO:0000259" key="9">
    <source>
        <dbReference type="Pfam" id="PF02799"/>
    </source>
</evidence>
<comment type="function">
    <text evidence="5">Adds a myristoyl group to the N-terminal glycine residue of certain cellular proteins.</text>
</comment>
<evidence type="ECO:0000256" key="7">
    <source>
        <dbReference type="SAM" id="Coils"/>
    </source>
</evidence>
<dbReference type="Gene3D" id="3.40.630.170">
    <property type="match status" value="2"/>
</dbReference>
<dbReference type="EMBL" id="DAKRPA010000017">
    <property type="protein sequence ID" value="DBA03652.1"/>
    <property type="molecule type" value="Genomic_DNA"/>
</dbReference>
<dbReference type="InterPro" id="IPR022676">
    <property type="entry name" value="NMT_N"/>
</dbReference>
<accession>A0AAV2ZA60</accession>
<evidence type="ECO:0000256" key="3">
    <source>
        <dbReference type="ARBA" id="ARBA00022679"/>
    </source>
</evidence>
<dbReference type="GO" id="GO:0004379">
    <property type="term" value="F:glycylpeptide N-tetradecanoyltransferase activity"/>
    <property type="evidence" value="ECO:0007669"/>
    <property type="project" value="UniProtKB-EC"/>
</dbReference>
<dbReference type="AlphaFoldDB" id="A0AAV2ZA60"/>
<evidence type="ECO:0000313" key="11">
    <source>
        <dbReference type="Proteomes" id="UP001146120"/>
    </source>
</evidence>
<dbReference type="Pfam" id="PF01233">
    <property type="entry name" value="NMT"/>
    <property type="match status" value="1"/>
</dbReference>
<sequence>MSCEKQVAADDKKPNAVEQREEFERLLKQLNLEKSNATKEHKFWNTQPVPGVDEVPQDHAPIMTTEAMDSLRNRNEQVNEVYELLTQHYVENDDAIKFRFDYSPDFLKWALMPPGYFKAWHIGVRNAKNNKLMAFISGVPANVRVHEKTLKMAEINFLCVHKKLPTPISFPTPVTKCRYYHRPLNTRKLVEVGFVPLPPRMTITRMTKLQKLPDQTTTPGFRAMAEKDVQQVTTLLNGYLTKFQLVVDVNEQEIAHWMLPRDGVISSFVVESPTTNQITDVLRTACSYYNVATSMPLAQLMQDALIAARDADFDVFNMLGLMDNMELVKELKFIPGNGELHYYLYNWRCPRVKSDELGLVLL</sequence>
<evidence type="ECO:0000256" key="4">
    <source>
        <dbReference type="ARBA" id="ARBA00023315"/>
    </source>
</evidence>
<dbReference type="InterPro" id="IPR022677">
    <property type="entry name" value="NMT_C"/>
</dbReference>
<dbReference type="GO" id="GO:0005737">
    <property type="term" value="C:cytoplasm"/>
    <property type="evidence" value="ECO:0007669"/>
    <property type="project" value="TreeGrafter"/>
</dbReference>
<dbReference type="InterPro" id="IPR022678">
    <property type="entry name" value="NMT_CS"/>
</dbReference>
<evidence type="ECO:0000256" key="1">
    <source>
        <dbReference type="ARBA" id="ARBA00009469"/>
    </source>
</evidence>
<dbReference type="Pfam" id="PF02799">
    <property type="entry name" value="NMT_C"/>
    <property type="match status" value="1"/>
</dbReference>
<feature type="domain" description="Glycylpeptide N-tetradecanoyltransferase N-terminal" evidence="8">
    <location>
        <begin position="52"/>
        <end position="164"/>
    </location>
</feature>
<reference evidence="10" key="2">
    <citation type="journal article" date="2023" name="Microbiol Resour">
        <title>Decontamination and Annotation of the Draft Genome Sequence of the Oomycete Lagenidium giganteum ARSEF 373.</title>
        <authorList>
            <person name="Morgan W.R."/>
            <person name="Tartar A."/>
        </authorList>
    </citation>
    <scope>NUCLEOTIDE SEQUENCE</scope>
    <source>
        <strain evidence="10">ARSEF 373</strain>
    </source>
</reference>
<dbReference type="InterPro" id="IPR000903">
    <property type="entry name" value="NMT"/>
</dbReference>
<evidence type="ECO:0000256" key="2">
    <source>
        <dbReference type="ARBA" id="ARBA00012923"/>
    </source>
</evidence>
<dbReference type="PROSITE" id="PS00975">
    <property type="entry name" value="NMT_1"/>
    <property type="match status" value="1"/>
</dbReference>
<dbReference type="PIRSF" id="PIRSF015892">
    <property type="entry name" value="N-myristl_transf"/>
    <property type="match status" value="1"/>
</dbReference>
<keyword evidence="4 5" id="KW-0012">Acyltransferase</keyword>
<feature type="domain" description="Glycylpeptide N-tetradecanoyltransferase C-terminal" evidence="9">
    <location>
        <begin position="191"/>
        <end position="281"/>
    </location>
</feature>
<evidence type="ECO:0000313" key="10">
    <source>
        <dbReference type="EMBL" id="DBA03652.1"/>
    </source>
</evidence>
<dbReference type="EC" id="2.3.1.97" evidence="2 5"/>
<dbReference type="PANTHER" id="PTHR11377:SF5">
    <property type="entry name" value="GLYCYLPEPTIDE N-TETRADECANOYLTRANSFERASE"/>
    <property type="match status" value="1"/>
</dbReference>
<feature type="coiled-coil region" evidence="7">
    <location>
        <begin position="13"/>
        <end position="88"/>
    </location>
</feature>
<organism evidence="10 11">
    <name type="scientific">Lagenidium giganteum</name>
    <dbReference type="NCBI Taxonomy" id="4803"/>
    <lineage>
        <taxon>Eukaryota</taxon>
        <taxon>Sar</taxon>
        <taxon>Stramenopiles</taxon>
        <taxon>Oomycota</taxon>
        <taxon>Peronosporomycetes</taxon>
        <taxon>Pythiales</taxon>
        <taxon>Pythiaceae</taxon>
    </lineage>
</organism>
<protein>
    <recommendedName>
        <fullName evidence="2 5">Glycylpeptide N-tetradecanoyltransferase</fullName>
        <ecNumber evidence="2 5">2.3.1.97</ecNumber>
    </recommendedName>
</protein>
<proteinExistence type="inferred from homology"/>
<keyword evidence="7" id="KW-0175">Coiled coil</keyword>
<comment type="catalytic activity">
    <reaction evidence="5">
        <text>N-terminal glycyl-[protein] + tetradecanoyl-CoA = N-tetradecanoylglycyl-[protein] + CoA + H(+)</text>
        <dbReference type="Rhea" id="RHEA:15521"/>
        <dbReference type="Rhea" id="RHEA-COMP:12666"/>
        <dbReference type="Rhea" id="RHEA-COMP:12667"/>
        <dbReference type="ChEBI" id="CHEBI:15378"/>
        <dbReference type="ChEBI" id="CHEBI:57287"/>
        <dbReference type="ChEBI" id="CHEBI:57385"/>
        <dbReference type="ChEBI" id="CHEBI:64723"/>
        <dbReference type="ChEBI" id="CHEBI:133050"/>
        <dbReference type="EC" id="2.3.1.97"/>
    </reaction>
</comment>